<proteinExistence type="predicted"/>
<accession>A0A3B0ZUF2</accession>
<evidence type="ECO:0000313" key="1">
    <source>
        <dbReference type="EMBL" id="VAW90967.1"/>
    </source>
</evidence>
<protein>
    <submittedName>
        <fullName evidence="1">Uncharacterized protein</fullName>
    </submittedName>
</protein>
<reference evidence="1" key="1">
    <citation type="submission" date="2018-06" db="EMBL/GenBank/DDBJ databases">
        <authorList>
            <person name="Zhirakovskaya E."/>
        </authorList>
    </citation>
    <scope>NUCLEOTIDE SEQUENCE</scope>
</reference>
<organism evidence="1">
    <name type="scientific">hydrothermal vent metagenome</name>
    <dbReference type="NCBI Taxonomy" id="652676"/>
    <lineage>
        <taxon>unclassified sequences</taxon>
        <taxon>metagenomes</taxon>
        <taxon>ecological metagenomes</taxon>
    </lineage>
</organism>
<dbReference type="EMBL" id="UOFR01000008">
    <property type="protein sequence ID" value="VAW90967.1"/>
    <property type="molecule type" value="Genomic_DNA"/>
</dbReference>
<dbReference type="AlphaFoldDB" id="A0A3B0ZUF2"/>
<gene>
    <name evidence="1" type="ORF">MNBD_GAMMA21-2275</name>
</gene>
<sequence>MSDIPVQATATEQWRNLVKEAIDYNGVNLDEELESYLVFLLMRYMKETTLTSKVMALEYIRGLQSPGPQRNECMRDVGDQCLLFSGLYPEVAERRQVRISYYVKMGRSAYASLSGFTQSAIANMYSHLAESFVSLMDTLQAMRCMNDSSMQLQPLMAYELWQDTRSQQARRVLLPHEQYNHTPCIGSVVDEKPIKH</sequence>
<name>A0A3B0ZUF2_9ZZZZ</name>